<reference evidence="4" key="1">
    <citation type="submission" date="2017-08" db="EMBL/GenBank/DDBJ databases">
        <authorList>
            <person name="Polle J.E."/>
            <person name="Barry K."/>
            <person name="Cushman J."/>
            <person name="Schmutz J."/>
            <person name="Tran D."/>
            <person name="Hathwaick L.T."/>
            <person name="Yim W.C."/>
            <person name="Jenkins J."/>
            <person name="Mckie-Krisberg Z.M."/>
            <person name="Prochnik S."/>
            <person name="Lindquist E."/>
            <person name="Dockter R.B."/>
            <person name="Adam C."/>
            <person name="Molina H."/>
            <person name="Bunkerborg J."/>
            <person name="Jin E."/>
            <person name="Buchheim M."/>
            <person name="Magnuson J."/>
        </authorList>
    </citation>
    <scope>NUCLEOTIDE SEQUENCE</scope>
    <source>
        <strain evidence="4">CCAP 19/18</strain>
    </source>
</reference>
<comment type="caution">
    <text evidence="4">The sequence shown here is derived from an EMBL/GenBank/DDBJ whole genome shotgun (WGS) entry which is preliminary data.</text>
</comment>
<dbReference type="Gene3D" id="3.40.50.720">
    <property type="entry name" value="NAD(P)-binding Rossmann-like Domain"/>
    <property type="match status" value="1"/>
</dbReference>
<dbReference type="SUPFAM" id="SSF51735">
    <property type="entry name" value="NAD(P)-binding Rossmann-fold domains"/>
    <property type="match status" value="1"/>
</dbReference>
<name>A0ABQ7HA53_DUNSA</name>
<evidence type="ECO:0000256" key="1">
    <source>
        <dbReference type="ARBA" id="ARBA00022857"/>
    </source>
</evidence>
<evidence type="ECO:0000259" key="3">
    <source>
        <dbReference type="Pfam" id="PF02558"/>
    </source>
</evidence>
<dbReference type="EMBL" id="MU069438">
    <property type="protein sequence ID" value="KAF5843730.1"/>
    <property type="molecule type" value="Genomic_DNA"/>
</dbReference>
<accession>A0ABQ7HA53</accession>
<keyword evidence="1" id="KW-0521">NADP</keyword>
<protein>
    <submittedName>
        <fullName evidence="4">Ketopantoate reductase</fullName>
    </submittedName>
</protein>
<proteinExistence type="predicted"/>
<dbReference type="InterPro" id="IPR050838">
    <property type="entry name" value="Ketopantoate_reductase"/>
</dbReference>
<dbReference type="InterPro" id="IPR036291">
    <property type="entry name" value="NAD(P)-bd_dom_sf"/>
</dbReference>
<evidence type="ECO:0000256" key="2">
    <source>
        <dbReference type="ARBA" id="ARBA00023002"/>
    </source>
</evidence>
<evidence type="ECO:0000313" key="5">
    <source>
        <dbReference type="Proteomes" id="UP000815325"/>
    </source>
</evidence>
<dbReference type="PANTHER" id="PTHR43765">
    <property type="entry name" value="2-DEHYDROPANTOATE 2-REDUCTASE-RELATED"/>
    <property type="match status" value="1"/>
</dbReference>
<keyword evidence="5" id="KW-1185">Reference proteome</keyword>
<gene>
    <name evidence="4" type="ORF">DUNSADRAFT_8244</name>
</gene>
<sequence length="172" mass="18826">MLRFHVLGVGSVGQLLAHALRRHAFPVTLLARREELVQEFQAAGSLLTCQHGPEQFSTEQADMELVQGNGSNISNLVISTKGNNVVDAVRSVQGRLLPASSIILIQNGMLAVYQELWNEILSGWDASSRPRIIVGTLTHGAYLTSRFHLFHSSYGKGIATGYRKKKASSQND</sequence>
<dbReference type="InterPro" id="IPR013332">
    <property type="entry name" value="KPR_N"/>
</dbReference>
<organism evidence="4 5">
    <name type="scientific">Dunaliella salina</name>
    <name type="common">Green alga</name>
    <name type="synonym">Protococcus salinus</name>
    <dbReference type="NCBI Taxonomy" id="3046"/>
    <lineage>
        <taxon>Eukaryota</taxon>
        <taxon>Viridiplantae</taxon>
        <taxon>Chlorophyta</taxon>
        <taxon>core chlorophytes</taxon>
        <taxon>Chlorophyceae</taxon>
        <taxon>CS clade</taxon>
        <taxon>Chlamydomonadales</taxon>
        <taxon>Dunaliellaceae</taxon>
        <taxon>Dunaliella</taxon>
    </lineage>
</organism>
<dbReference type="PANTHER" id="PTHR43765:SF2">
    <property type="entry name" value="2-DEHYDROPANTOATE 2-REDUCTASE"/>
    <property type="match status" value="1"/>
</dbReference>
<dbReference type="Proteomes" id="UP000815325">
    <property type="component" value="Unassembled WGS sequence"/>
</dbReference>
<evidence type="ECO:0000313" key="4">
    <source>
        <dbReference type="EMBL" id="KAF5843730.1"/>
    </source>
</evidence>
<dbReference type="Pfam" id="PF02558">
    <property type="entry name" value="ApbA"/>
    <property type="match status" value="1"/>
</dbReference>
<keyword evidence="2" id="KW-0560">Oxidoreductase</keyword>
<feature type="domain" description="Ketopantoate reductase N-terminal" evidence="3">
    <location>
        <begin position="4"/>
        <end position="156"/>
    </location>
</feature>